<evidence type="ECO:0000313" key="10">
    <source>
        <dbReference type="Proteomes" id="UP000289664"/>
    </source>
</evidence>
<keyword evidence="3" id="KW-0285">Flavoprotein</keyword>
<dbReference type="GO" id="GO:1903457">
    <property type="term" value="P:lactate catabolic process"/>
    <property type="evidence" value="ECO:0007669"/>
    <property type="project" value="TreeGrafter"/>
</dbReference>
<dbReference type="InterPro" id="IPR004113">
    <property type="entry name" value="FAD-bd_oxidored_4_C"/>
</dbReference>
<keyword evidence="5" id="KW-0809">Transit peptide</keyword>
<dbReference type="PROSITE" id="PS51387">
    <property type="entry name" value="FAD_PCMH"/>
    <property type="match status" value="1"/>
</dbReference>
<evidence type="ECO:0000256" key="4">
    <source>
        <dbReference type="ARBA" id="ARBA00022827"/>
    </source>
</evidence>
<gene>
    <name evidence="9" type="ORF">HDCHBGLK_01522</name>
</gene>
<evidence type="ECO:0000259" key="8">
    <source>
        <dbReference type="PROSITE" id="PS51387"/>
    </source>
</evidence>
<dbReference type="SUPFAM" id="SSF55103">
    <property type="entry name" value="FAD-linked oxidases, C-terminal domain"/>
    <property type="match status" value="1"/>
</dbReference>
<name>A0A494WPR9_CLOS5</name>
<protein>
    <recommendedName>
        <fullName evidence="7">D-lactate dehydrogenase (cytochrome)</fullName>
        <ecNumber evidence="7">1.1.2.4</ecNumber>
    </recommendedName>
</protein>
<evidence type="ECO:0000256" key="3">
    <source>
        <dbReference type="ARBA" id="ARBA00022630"/>
    </source>
</evidence>
<dbReference type="InterPro" id="IPR006094">
    <property type="entry name" value="Oxid_FAD_bind_N"/>
</dbReference>
<evidence type="ECO:0000313" key="9">
    <source>
        <dbReference type="EMBL" id="QBF74126.1"/>
    </source>
</evidence>
<dbReference type="OrthoDB" id="9767256at2"/>
<comment type="similarity">
    <text evidence="2">Belongs to the FAD-binding oxidoreductase/transferase type 4 family.</text>
</comment>
<evidence type="ECO:0000256" key="5">
    <source>
        <dbReference type="ARBA" id="ARBA00022946"/>
    </source>
</evidence>
<keyword evidence="6 9" id="KW-0560">Oxidoreductase</keyword>
<dbReference type="EC" id="1.1.2.4" evidence="7"/>
<dbReference type="AlphaFoldDB" id="A0A494WPR9"/>
<evidence type="ECO:0000256" key="6">
    <source>
        <dbReference type="ARBA" id="ARBA00023002"/>
    </source>
</evidence>
<proteinExistence type="inferred from homology"/>
<dbReference type="Pfam" id="PF02913">
    <property type="entry name" value="FAD-oxidase_C"/>
    <property type="match status" value="1"/>
</dbReference>
<dbReference type="SUPFAM" id="SSF56176">
    <property type="entry name" value="FAD-binding/transporter-associated domain-like"/>
    <property type="match status" value="1"/>
</dbReference>
<comment type="cofactor">
    <cofactor evidence="1">
        <name>FAD</name>
        <dbReference type="ChEBI" id="CHEBI:57692"/>
    </cofactor>
</comment>
<dbReference type="PANTHER" id="PTHR11748">
    <property type="entry name" value="D-LACTATE DEHYDROGENASE"/>
    <property type="match status" value="1"/>
</dbReference>
<evidence type="ECO:0000256" key="2">
    <source>
        <dbReference type="ARBA" id="ARBA00008000"/>
    </source>
</evidence>
<dbReference type="Proteomes" id="UP000289664">
    <property type="component" value="Chromosome"/>
</dbReference>
<dbReference type="Gene3D" id="3.30.70.2740">
    <property type="match status" value="1"/>
</dbReference>
<dbReference type="RefSeq" id="WP_039909324.1">
    <property type="nucleotide sequence ID" value="NZ_CP036170.1"/>
</dbReference>
<dbReference type="PANTHER" id="PTHR11748:SF111">
    <property type="entry name" value="D-LACTATE DEHYDROGENASE, MITOCHONDRIAL-RELATED"/>
    <property type="match status" value="1"/>
</dbReference>
<evidence type="ECO:0000256" key="1">
    <source>
        <dbReference type="ARBA" id="ARBA00001974"/>
    </source>
</evidence>
<dbReference type="InterPro" id="IPR016164">
    <property type="entry name" value="FAD-linked_Oxase-like_C"/>
</dbReference>
<dbReference type="Gene3D" id="3.30.465.10">
    <property type="match status" value="1"/>
</dbReference>
<dbReference type="InterPro" id="IPR016169">
    <property type="entry name" value="FAD-bd_PCMH_sub2"/>
</dbReference>
<feature type="domain" description="FAD-binding PCMH-type" evidence="8">
    <location>
        <begin position="22"/>
        <end position="209"/>
    </location>
</feature>
<dbReference type="GO" id="GO:0004458">
    <property type="term" value="F:D-lactate dehydrogenase (cytochrome) activity"/>
    <property type="evidence" value="ECO:0007669"/>
    <property type="project" value="UniProtKB-EC"/>
</dbReference>
<dbReference type="KEGG" id="csci:HDCHBGLK_01522"/>
<dbReference type="GeneID" id="62695743"/>
<reference evidence="9 10" key="1">
    <citation type="journal article" date="2019" name="Appl. Environ. Microbiol.">
        <title>Clostridium scindens ATCC 35704: integration of nutritional requirements, the complete genome sequence, and global transcriptional responses to bile acids.</title>
        <authorList>
            <person name="Devendran S."/>
            <person name="Shrestha R."/>
            <person name="Alves J.M.P."/>
            <person name="Wolf P.G."/>
            <person name="Ly L."/>
            <person name="Hernandez A.G."/>
            <person name="Mendez-Garcia C."/>
            <person name="Inboden A."/>
            <person name="Wiley J."/>
            <person name="Paul O."/>
            <person name="Allen A."/>
            <person name="Springer E."/>
            <person name="Wright C.L."/>
            <person name="Fields C.J."/>
            <person name="Daniel S.L."/>
            <person name="Ridlon J.M."/>
        </authorList>
    </citation>
    <scope>NUCLEOTIDE SEQUENCE [LARGE SCALE GENOMIC DNA]</scope>
    <source>
        <strain evidence="9 10">ATCC 35704</strain>
    </source>
</reference>
<dbReference type="InterPro" id="IPR036318">
    <property type="entry name" value="FAD-bd_PCMH-like_sf"/>
</dbReference>
<keyword evidence="10" id="KW-1185">Reference proteome</keyword>
<accession>A0A494WPR9</accession>
<dbReference type="Pfam" id="PF01565">
    <property type="entry name" value="FAD_binding_4"/>
    <property type="match status" value="1"/>
</dbReference>
<organism evidence="9 10">
    <name type="scientific">Clostridium scindens (strain ATCC 35704 / DSM 5676 / VPI 13733 / 19)</name>
    <dbReference type="NCBI Taxonomy" id="411468"/>
    <lineage>
        <taxon>Bacteria</taxon>
        <taxon>Bacillati</taxon>
        <taxon>Bacillota</taxon>
        <taxon>Clostridia</taxon>
        <taxon>Lachnospirales</taxon>
        <taxon>Lachnospiraceae</taxon>
    </lineage>
</organism>
<dbReference type="EMBL" id="CP036170">
    <property type="protein sequence ID" value="QBF74126.1"/>
    <property type="molecule type" value="Genomic_DNA"/>
</dbReference>
<keyword evidence="4" id="KW-0274">FAD</keyword>
<dbReference type="InterPro" id="IPR016166">
    <property type="entry name" value="FAD-bd_PCMH"/>
</dbReference>
<dbReference type="GO" id="GO:0071949">
    <property type="term" value="F:FAD binding"/>
    <property type="evidence" value="ECO:0007669"/>
    <property type="project" value="InterPro"/>
</dbReference>
<evidence type="ECO:0000256" key="7">
    <source>
        <dbReference type="ARBA" id="ARBA00038897"/>
    </source>
</evidence>
<sequence length="480" mass="53455">MRQLIYTMKEQYEEFLIDESKFSGYADSISFPESQEEMQEVLLELKKGRVPVTIQGGKTGITGAGVPKGGHVMNLSHMNKVKDSVLLEDGTGLITVEPGINLIDLGKEIAARFRKTPLFWPPDPTESSATAGGIAATNAQGICRLLYGPSRDYFASLKLLNSDGEIMAIEKGQKLTLASGREIDRMDAVLGKEGITGAICELTLRLIPKPQSQWGIAFFFGSSEDAGRFVDILRLDMPECEHAKVAAVEYIDRMAMDLIEEHKTTMTKIKELPDIGEETKGMVYIELHGDEEEIEILAESLMESAMVCNSNPEEAWAVSGETDVEKMHAFRHGAAETSNLYIEKVRQMDERITKLGTDMAISGTPFSEILSYVEKELHDAGLKGSVFGHAMENHLHINILPENYEEYEAGIRLIRQWASQVREHQGKVVSEHGIGKLKLEILDGFVPERYIGLCKELKEQLDKDSLWNNGNIFKEEEAAI</sequence>
<dbReference type="GO" id="GO:0008720">
    <property type="term" value="F:D-lactate dehydrogenase (NAD+) activity"/>
    <property type="evidence" value="ECO:0007669"/>
    <property type="project" value="TreeGrafter"/>
</dbReference>